<dbReference type="CDD" id="cd01949">
    <property type="entry name" value="GGDEF"/>
    <property type="match status" value="1"/>
</dbReference>
<dbReference type="NCBIfam" id="TIGR00254">
    <property type="entry name" value="GGDEF"/>
    <property type="match status" value="1"/>
</dbReference>
<comment type="cofactor">
    <cofactor evidence="1">
        <name>Mg(2+)</name>
        <dbReference type="ChEBI" id="CHEBI:18420"/>
    </cofactor>
</comment>
<evidence type="ECO:0000313" key="7">
    <source>
        <dbReference type="Proteomes" id="UP000240481"/>
    </source>
</evidence>
<dbReference type="AlphaFoldDB" id="A0A0J8VIK5"/>
<name>A0A0J8VIK5_9GAMM</name>
<keyword evidence="4" id="KW-0472">Membrane</keyword>
<protein>
    <recommendedName>
        <fullName evidence="2">diguanylate cyclase</fullName>
        <ecNumber evidence="2">2.7.7.65</ecNumber>
    </recommendedName>
</protein>
<dbReference type="STRING" id="680026.AB733_02025"/>
<dbReference type="Proteomes" id="UP000240481">
    <property type="component" value="Unassembled WGS sequence"/>
</dbReference>
<organism evidence="6 7">
    <name type="scientific">Photobacterium swingsii</name>
    <dbReference type="NCBI Taxonomy" id="680026"/>
    <lineage>
        <taxon>Bacteria</taxon>
        <taxon>Pseudomonadati</taxon>
        <taxon>Pseudomonadota</taxon>
        <taxon>Gammaproteobacteria</taxon>
        <taxon>Vibrionales</taxon>
        <taxon>Vibrionaceae</taxon>
        <taxon>Photobacterium</taxon>
    </lineage>
</organism>
<evidence type="ECO:0000259" key="5">
    <source>
        <dbReference type="PROSITE" id="PS50887"/>
    </source>
</evidence>
<feature type="transmembrane region" description="Helical" evidence="4">
    <location>
        <begin position="6"/>
        <end position="27"/>
    </location>
</feature>
<dbReference type="OrthoDB" id="9803824at2"/>
<evidence type="ECO:0000313" key="6">
    <source>
        <dbReference type="EMBL" id="PSW27129.1"/>
    </source>
</evidence>
<keyword evidence="7" id="KW-1185">Reference proteome</keyword>
<evidence type="ECO:0000256" key="4">
    <source>
        <dbReference type="SAM" id="Phobius"/>
    </source>
</evidence>
<evidence type="ECO:0000256" key="3">
    <source>
        <dbReference type="ARBA" id="ARBA00034247"/>
    </source>
</evidence>
<dbReference type="EMBL" id="PYLZ01000001">
    <property type="protein sequence ID" value="PSW27129.1"/>
    <property type="molecule type" value="Genomic_DNA"/>
</dbReference>
<dbReference type="FunFam" id="3.30.70.270:FF:000001">
    <property type="entry name" value="Diguanylate cyclase domain protein"/>
    <property type="match status" value="1"/>
</dbReference>
<dbReference type="EC" id="2.7.7.65" evidence="2"/>
<comment type="caution">
    <text evidence="6">The sequence shown here is derived from an EMBL/GenBank/DDBJ whole genome shotgun (WGS) entry which is preliminary data.</text>
</comment>
<dbReference type="Pfam" id="PF00990">
    <property type="entry name" value="GGDEF"/>
    <property type="match status" value="1"/>
</dbReference>
<dbReference type="SMART" id="SM00267">
    <property type="entry name" value="GGDEF"/>
    <property type="match status" value="1"/>
</dbReference>
<dbReference type="InterPro" id="IPR029787">
    <property type="entry name" value="Nucleotide_cyclase"/>
</dbReference>
<dbReference type="Gene3D" id="3.30.70.270">
    <property type="match status" value="1"/>
</dbReference>
<dbReference type="PANTHER" id="PTHR45138">
    <property type="entry name" value="REGULATORY COMPONENTS OF SENSORY TRANSDUCTION SYSTEM"/>
    <property type="match status" value="1"/>
</dbReference>
<keyword evidence="4" id="KW-1133">Transmembrane helix</keyword>
<dbReference type="InterPro" id="IPR000160">
    <property type="entry name" value="GGDEF_dom"/>
</dbReference>
<evidence type="ECO:0000256" key="1">
    <source>
        <dbReference type="ARBA" id="ARBA00001946"/>
    </source>
</evidence>
<dbReference type="PANTHER" id="PTHR45138:SF9">
    <property type="entry name" value="DIGUANYLATE CYCLASE DGCM-RELATED"/>
    <property type="match status" value="1"/>
</dbReference>
<comment type="catalytic activity">
    <reaction evidence="3">
        <text>2 GTP = 3',3'-c-di-GMP + 2 diphosphate</text>
        <dbReference type="Rhea" id="RHEA:24898"/>
        <dbReference type="ChEBI" id="CHEBI:33019"/>
        <dbReference type="ChEBI" id="CHEBI:37565"/>
        <dbReference type="ChEBI" id="CHEBI:58805"/>
        <dbReference type="EC" id="2.7.7.65"/>
    </reaction>
</comment>
<evidence type="ECO:0000256" key="2">
    <source>
        <dbReference type="ARBA" id="ARBA00012528"/>
    </source>
</evidence>
<dbReference type="InterPro" id="IPR050469">
    <property type="entry name" value="Diguanylate_Cyclase"/>
</dbReference>
<accession>A0A0J8VIK5</accession>
<dbReference type="PROSITE" id="PS50887">
    <property type="entry name" value="GGDEF"/>
    <property type="match status" value="1"/>
</dbReference>
<reference evidence="6 7" key="1">
    <citation type="submission" date="2018-01" db="EMBL/GenBank/DDBJ databases">
        <title>Whole genome sequencing of Histamine producing bacteria.</title>
        <authorList>
            <person name="Butler K."/>
        </authorList>
    </citation>
    <scope>NUCLEOTIDE SEQUENCE [LARGE SCALE GENOMIC DNA]</scope>
    <source>
        <strain evidence="6 7">DSM 24669</strain>
    </source>
</reference>
<dbReference type="InterPro" id="IPR043128">
    <property type="entry name" value="Rev_trsase/Diguanyl_cyclase"/>
</dbReference>
<keyword evidence="4" id="KW-0812">Transmembrane</keyword>
<gene>
    <name evidence="6" type="ORF">C9I94_03920</name>
</gene>
<dbReference type="SUPFAM" id="SSF55073">
    <property type="entry name" value="Nucleotide cyclase"/>
    <property type="match status" value="1"/>
</dbReference>
<proteinExistence type="predicted"/>
<feature type="domain" description="GGDEF" evidence="5">
    <location>
        <begin position="304"/>
        <end position="432"/>
    </location>
</feature>
<dbReference type="GO" id="GO:0052621">
    <property type="term" value="F:diguanylate cyclase activity"/>
    <property type="evidence" value="ECO:0007669"/>
    <property type="project" value="UniProtKB-EC"/>
</dbReference>
<sequence length="433" mass="48919">MVAARMHRLSILFLIIISISAMTWHYLGGADRKFVISPETAKYSAIDDKSQGGASLTHISITPQQTILTCNIVNQAKWPFCEISIDLVADEVGIDLSRFHSIGIDVDYLTPVENERLRVYLRNYDPSYSSSEDPVSHKFNAIEFTPRVSDGLQVIPLRAFQVLSWWIADYSVPIEKSGPQFNHVTSIEIATGSYVQEGTYTIQLNQLVFYGKWISEANLMKLLLASWVIFAIVYLVSEQFQLRSVLNEIREKSLRLRQANRHLYKQAQEVEALAYTDALTGAKNRNVIERYLAELVEHAKTNVQPFSVIYMDIDHFKSINDNYGHETGDEVLRCFVALINQRIRQTDVLVRWGGEEFILFCPATTREGAAGLAELLRDIVANYQWPSSMTVTASFGVAELENEDIGSVIKLADKALYLAKQSGRNCVVCEEVC</sequence>